<sequence length="497" mass="54263">MVRPDERVQLITYADRLAGDLPGLRDLLRQEPFASAFAGVHVLPFYTPFDGADAGFDPSDHTAVDPRLGSWEDVRDLSTTHTTMMDLIVNHVSSESPMFQDVVAHGRESEFADVFLTMESVFPEGATEAQLTAIYRPRPGLPFTPMTLGGEKRLVWTTFTSQQIDIDVSSQGGRAYLERILDRAGEAGVRLVRLDAVGYAVKVPGTTSFMIPESFDFIEEFTDQARARGVDVLVEVHSYFRRQMEIASKVDLVYDFALPPLVLHALYTGNPAVLEHWMRIRPRNAVTVLDTHDGIGIIDVGPSSDPGGGPGLLSDAQMDELVEGIHEHSGGTSRESTGAAASNLDLYQVNCTFYDALGQDDRRYLAARAIQLFTPGIPQVYYAGAFAAPNDMALLRATGVGRDINRPYYDQHSRKAALDRPVVKALLALCAFRNELPAFDGDVETTVEGSVLTMTRRGDDAWATLAVDLGSGATVIEWEGPTGLGATEDLLEDPPKA</sequence>
<dbReference type="Gene3D" id="3.20.20.80">
    <property type="entry name" value="Glycosidases"/>
    <property type="match status" value="1"/>
</dbReference>
<name>A0ABT8FZB3_9MICO</name>
<feature type="domain" description="Glycosyl hydrolase family 13 catalytic" evidence="4">
    <location>
        <begin position="9"/>
        <end position="433"/>
    </location>
</feature>
<evidence type="ECO:0000313" key="5">
    <source>
        <dbReference type="EMBL" id="MDN4472152.1"/>
    </source>
</evidence>
<dbReference type="EMBL" id="JAUHPV010000002">
    <property type="protein sequence ID" value="MDN4472152.1"/>
    <property type="molecule type" value="Genomic_DNA"/>
</dbReference>
<gene>
    <name evidence="5" type="primary">gtfA</name>
    <name evidence="5" type="ORF">QQX04_03985</name>
</gene>
<evidence type="ECO:0000256" key="1">
    <source>
        <dbReference type="ARBA" id="ARBA00008452"/>
    </source>
</evidence>
<keyword evidence="6" id="KW-1185">Reference proteome</keyword>
<accession>A0ABT8FZB3</accession>
<keyword evidence="2 5" id="KW-0328">Glycosyltransferase</keyword>
<evidence type="ECO:0000313" key="6">
    <source>
        <dbReference type="Proteomes" id="UP001172738"/>
    </source>
</evidence>
<dbReference type="RefSeq" id="WP_301126486.1">
    <property type="nucleotide sequence ID" value="NZ_JAUHPV010000002.1"/>
</dbReference>
<evidence type="ECO:0000259" key="4">
    <source>
        <dbReference type="SMART" id="SM00642"/>
    </source>
</evidence>
<comment type="caution">
    <text evidence="5">The sequence shown here is derived from an EMBL/GenBank/DDBJ whole genome shotgun (WGS) entry which is preliminary data.</text>
</comment>
<keyword evidence="3 5" id="KW-0808">Transferase</keyword>
<dbReference type="Proteomes" id="UP001172738">
    <property type="component" value="Unassembled WGS sequence"/>
</dbReference>
<dbReference type="EC" id="2.4.1.7" evidence="5"/>
<dbReference type="InterPro" id="IPR016377">
    <property type="entry name" value="Sucrose_GGa_phosphorylase-rel"/>
</dbReference>
<dbReference type="PANTHER" id="PTHR38784">
    <property type="entry name" value="SUCROSE PHOSPHORYLASE"/>
    <property type="match status" value="1"/>
</dbReference>
<dbReference type="InterPro" id="IPR022527">
    <property type="entry name" value="Sucrose_phospho"/>
</dbReference>
<dbReference type="NCBIfam" id="TIGR03852">
    <property type="entry name" value="sucrose_gtfA"/>
    <property type="match status" value="1"/>
</dbReference>
<dbReference type="PIRSF" id="PIRSF003059">
    <property type="entry name" value="Sucrose_phosphorylase"/>
    <property type="match status" value="1"/>
</dbReference>
<dbReference type="Pfam" id="PF00128">
    <property type="entry name" value="Alpha-amylase"/>
    <property type="match status" value="1"/>
</dbReference>
<dbReference type="Gene3D" id="3.90.400.10">
    <property type="entry name" value="Oligo-1,6-glucosidase, Domain 2"/>
    <property type="match status" value="1"/>
</dbReference>
<dbReference type="PANTHER" id="PTHR38784:SF1">
    <property type="entry name" value="SUCROSE PHOSPHORYLASE"/>
    <property type="match status" value="1"/>
</dbReference>
<dbReference type="InterPro" id="IPR017853">
    <property type="entry name" value="GH"/>
</dbReference>
<comment type="similarity">
    <text evidence="1">Belongs to the glycosyl hydrolase 13 family. Sucrose phosphorylase subfamily.</text>
</comment>
<evidence type="ECO:0000256" key="2">
    <source>
        <dbReference type="ARBA" id="ARBA00022676"/>
    </source>
</evidence>
<reference evidence="5" key="1">
    <citation type="submission" date="2023-06" db="EMBL/GenBank/DDBJ databases">
        <title>SYSU T00b26.</title>
        <authorList>
            <person name="Gao L."/>
            <person name="Fang B.-Z."/>
            <person name="Li W.-J."/>
        </authorList>
    </citation>
    <scope>NUCLEOTIDE SEQUENCE</scope>
    <source>
        <strain evidence="5">SYSU T00b26</strain>
    </source>
</reference>
<evidence type="ECO:0000256" key="3">
    <source>
        <dbReference type="ARBA" id="ARBA00022679"/>
    </source>
</evidence>
<proteinExistence type="inferred from homology"/>
<dbReference type="InterPro" id="IPR006047">
    <property type="entry name" value="GH13_cat_dom"/>
</dbReference>
<dbReference type="GO" id="GO:0009018">
    <property type="term" value="F:sucrose phosphorylase activity"/>
    <property type="evidence" value="ECO:0007669"/>
    <property type="project" value="UniProtKB-EC"/>
</dbReference>
<dbReference type="SMART" id="SM00642">
    <property type="entry name" value="Aamy"/>
    <property type="match status" value="1"/>
</dbReference>
<organism evidence="5 6">
    <name type="scientific">Demequina zhanjiangensis</name>
    <dbReference type="NCBI Taxonomy" id="3051659"/>
    <lineage>
        <taxon>Bacteria</taxon>
        <taxon>Bacillati</taxon>
        <taxon>Actinomycetota</taxon>
        <taxon>Actinomycetes</taxon>
        <taxon>Micrococcales</taxon>
        <taxon>Demequinaceae</taxon>
        <taxon>Demequina</taxon>
    </lineage>
</organism>
<dbReference type="InterPro" id="IPR045857">
    <property type="entry name" value="O16G_dom_2"/>
</dbReference>
<protein>
    <submittedName>
        <fullName evidence="5">Sucrose phosphorylase</fullName>
        <ecNumber evidence="5">2.4.1.7</ecNumber>
    </submittedName>
</protein>
<dbReference type="SUPFAM" id="SSF51445">
    <property type="entry name" value="(Trans)glycosidases"/>
    <property type="match status" value="1"/>
</dbReference>